<protein>
    <submittedName>
        <fullName evidence="1">Uncharacterized protein</fullName>
    </submittedName>
</protein>
<reference evidence="2" key="1">
    <citation type="journal article" date="2016" name="Nature">
        <title>Genome evolution in the allotetraploid frog Xenopus laevis.</title>
        <authorList>
            <person name="Session A.M."/>
            <person name="Uno Y."/>
            <person name="Kwon T."/>
            <person name="Chapman J.A."/>
            <person name="Toyoda A."/>
            <person name="Takahashi S."/>
            <person name="Fukui A."/>
            <person name="Hikosaka A."/>
            <person name="Suzuki A."/>
            <person name="Kondo M."/>
            <person name="van Heeringen S.J."/>
            <person name="Quigley I."/>
            <person name="Heinz S."/>
            <person name="Ogino H."/>
            <person name="Ochi H."/>
            <person name="Hellsten U."/>
            <person name="Lyons J.B."/>
            <person name="Simakov O."/>
            <person name="Putnam N."/>
            <person name="Stites J."/>
            <person name="Kuroki Y."/>
            <person name="Tanaka T."/>
            <person name="Michiue T."/>
            <person name="Watanabe M."/>
            <person name="Bogdanovic O."/>
            <person name="Lister R."/>
            <person name="Georgiou G."/>
            <person name="Paranjpe S.S."/>
            <person name="van Kruijsbergen I."/>
            <person name="Shu S."/>
            <person name="Carlson J."/>
            <person name="Kinoshita T."/>
            <person name="Ohta Y."/>
            <person name="Mawaribuchi S."/>
            <person name="Jenkins J."/>
            <person name="Grimwood J."/>
            <person name="Schmutz J."/>
            <person name="Mitros T."/>
            <person name="Mozaffari S.V."/>
            <person name="Suzuki Y."/>
            <person name="Haramoto Y."/>
            <person name="Yamamoto T.S."/>
            <person name="Takagi C."/>
            <person name="Heald R."/>
            <person name="Miller K."/>
            <person name="Haudenschild C."/>
            <person name="Kitzman J."/>
            <person name="Nakayama T."/>
            <person name="Izutsu Y."/>
            <person name="Robert J."/>
            <person name="Fortriede J."/>
            <person name="Burns K."/>
            <person name="Lotay V."/>
            <person name="Karimi K."/>
            <person name="Yasuoka Y."/>
            <person name="Dichmann D.S."/>
            <person name="Flajnik M.F."/>
            <person name="Houston D.W."/>
            <person name="Shendure J."/>
            <person name="DuPasquier L."/>
            <person name="Vize P.D."/>
            <person name="Zorn A.M."/>
            <person name="Ito M."/>
            <person name="Marcotte E.M."/>
            <person name="Wallingford J.B."/>
            <person name="Ito Y."/>
            <person name="Asashima M."/>
            <person name="Ueno N."/>
            <person name="Matsuda Y."/>
            <person name="Veenstra G.J."/>
            <person name="Fujiyama A."/>
            <person name="Harland R.M."/>
            <person name="Taira M."/>
            <person name="Rokhsar D.S."/>
        </authorList>
    </citation>
    <scope>NUCLEOTIDE SEQUENCE [LARGE SCALE GENOMIC DNA]</scope>
    <source>
        <strain evidence="2">J</strain>
    </source>
</reference>
<organism evidence="1 2">
    <name type="scientific">Xenopus laevis</name>
    <name type="common">African clawed frog</name>
    <dbReference type="NCBI Taxonomy" id="8355"/>
    <lineage>
        <taxon>Eukaryota</taxon>
        <taxon>Metazoa</taxon>
        <taxon>Chordata</taxon>
        <taxon>Craniata</taxon>
        <taxon>Vertebrata</taxon>
        <taxon>Euteleostomi</taxon>
        <taxon>Amphibia</taxon>
        <taxon>Batrachia</taxon>
        <taxon>Anura</taxon>
        <taxon>Pipoidea</taxon>
        <taxon>Pipidae</taxon>
        <taxon>Xenopodinae</taxon>
        <taxon>Xenopus</taxon>
        <taxon>Xenopus</taxon>
    </lineage>
</organism>
<accession>A0A974H5H6</accession>
<evidence type="ECO:0000313" key="1">
    <source>
        <dbReference type="EMBL" id="OCT65315.1"/>
    </source>
</evidence>
<dbReference type="Proteomes" id="UP000694892">
    <property type="component" value="Chromosome 8S"/>
</dbReference>
<evidence type="ECO:0000313" key="2">
    <source>
        <dbReference type="Proteomes" id="UP000694892"/>
    </source>
</evidence>
<dbReference type="EMBL" id="CM004481">
    <property type="protein sequence ID" value="OCT65315.1"/>
    <property type="molecule type" value="Genomic_DNA"/>
</dbReference>
<proteinExistence type="predicted"/>
<gene>
    <name evidence="1" type="ORF">XELAEV_18041555mg</name>
</gene>
<dbReference type="AlphaFoldDB" id="A0A974H5H6"/>
<sequence length="94" mass="10247">MQPNPNVWFGSGLIPNILVLGGLRAKDLQSGSDIGMLMETKQWKINSGPISNQINEANPQVHNYTTNCTVYASPTKESVSVSVCVIVQHNTHIL</sequence>
<name>A0A974H5H6_XENLA</name>